<name>A0A0F9L4M3_9ZZZZ</name>
<dbReference type="EMBL" id="LAZR01007904">
    <property type="protein sequence ID" value="KKM82171.1"/>
    <property type="molecule type" value="Genomic_DNA"/>
</dbReference>
<comment type="caution">
    <text evidence="1">The sequence shown here is derived from an EMBL/GenBank/DDBJ whole genome shotgun (WGS) entry which is preliminary data.</text>
</comment>
<reference evidence="1" key="1">
    <citation type="journal article" date="2015" name="Nature">
        <title>Complex archaea that bridge the gap between prokaryotes and eukaryotes.</title>
        <authorList>
            <person name="Spang A."/>
            <person name="Saw J.H."/>
            <person name="Jorgensen S.L."/>
            <person name="Zaremba-Niedzwiedzka K."/>
            <person name="Martijn J."/>
            <person name="Lind A.E."/>
            <person name="van Eijk R."/>
            <person name="Schleper C."/>
            <person name="Guy L."/>
            <person name="Ettema T.J."/>
        </authorList>
    </citation>
    <scope>NUCLEOTIDE SEQUENCE</scope>
</reference>
<feature type="non-terminal residue" evidence="1">
    <location>
        <position position="1"/>
    </location>
</feature>
<gene>
    <name evidence="1" type="ORF">LCGC14_1322320</name>
</gene>
<organism evidence="1">
    <name type="scientific">marine sediment metagenome</name>
    <dbReference type="NCBI Taxonomy" id="412755"/>
    <lineage>
        <taxon>unclassified sequences</taxon>
        <taxon>metagenomes</taxon>
        <taxon>ecological metagenomes</taxon>
    </lineage>
</organism>
<proteinExistence type="predicted"/>
<evidence type="ECO:0000313" key="1">
    <source>
        <dbReference type="EMBL" id="KKM82171.1"/>
    </source>
</evidence>
<protein>
    <submittedName>
        <fullName evidence="1">Uncharacterized protein</fullName>
    </submittedName>
</protein>
<accession>A0A0F9L4M3</accession>
<dbReference type="AlphaFoldDB" id="A0A0F9L4M3"/>
<sequence length="29" mass="3404">IATHMVLGFIAPNIEWKVYFKQLIDNLTK</sequence>